<evidence type="ECO:0000256" key="2">
    <source>
        <dbReference type="SAM" id="SignalP"/>
    </source>
</evidence>
<feature type="domain" description="Pectinesterase inhibitor" evidence="3">
    <location>
        <begin position="32"/>
        <end position="198"/>
    </location>
</feature>
<evidence type="ECO:0000259" key="3">
    <source>
        <dbReference type="SMART" id="SM00856"/>
    </source>
</evidence>
<dbReference type="Proteomes" id="UP001180020">
    <property type="component" value="Unassembled WGS sequence"/>
</dbReference>
<keyword evidence="1 2" id="KW-0732">Signal</keyword>
<gene>
    <name evidence="4" type="ORF">QJS10_CPB19g01597</name>
</gene>
<evidence type="ECO:0000313" key="5">
    <source>
        <dbReference type="Proteomes" id="UP001180020"/>
    </source>
</evidence>
<dbReference type="InterPro" id="IPR006501">
    <property type="entry name" value="Pectinesterase_inhib_dom"/>
</dbReference>
<evidence type="ECO:0000256" key="1">
    <source>
        <dbReference type="ARBA" id="ARBA00022729"/>
    </source>
</evidence>
<organism evidence="4 5">
    <name type="scientific">Acorus calamus</name>
    <name type="common">Sweet flag</name>
    <dbReference type="NCBI Taxonomy" id="4465"/>
    <lineage>
        <taxon>Eukaryota</taxon>
        <taxon>Viridiplantae</taxon>
        <taxon>Streptophyta</taxon>
        <taxon>Embryophyta</taxon>
        <taxon>Tracheophyta</taxon>
        <taxon>Spermatophyta</taxon>
        <taxon>Magnoliopsida</taxon>
        <taxon>Liliopsida</taxon>
        <taxon>Acoraceae</taxon>
        <taxon>Acorus</taxon>
    </lineage>
</organism>
<dbReference type="AlphaFoldDB" id="A0AAV9CHD0"/>
<dbReference type="SUPFAM" id="SSF101148">
    <property type="entry name" value="Plant invertase/pectin methylesterase inhibitor"/>
    <property type="match status" value="1"/>
</dbReference>
<dbReference type="CDD" id="cd15798">
    <property type="entry name" value="PMEI-like_3"/>
    <property type="match status" value="1"/>
</dbReference>
<feature type="signal peptide" evidence="2">
    <location>
        <begin position="1"/>
        <end position="25"/>
    </location>
</feature>
<dbReference type="InterPro" id="IPR051955">
    <property type="entry name" value="PME_Inhibitor"/>
</dbReference>
<proteinExistence type="predicted"/>
<comment type="caution">
    <text evidence="4">The sequence shown here is derived from an EMBL/GenBank/DDBJ whole genome shotgun (WGS) entry which is preliminary data.</text>
</comment>
<keyword evidence="5" id="KW-1185">Reference proteome</keyword>
<dbReference type="PANTHER" id="PTHR31080">
    <property type="entry name" value="PECTINESTERASE INHIBITOR-LIKE"/>
    <property type="match status" value="1"/>
</dbReference>
<reference evidence="4" key="1">
    <citation type="journal article" date="2023" name="Nat. Commun.">
        <title>Diploid and tetraploid genomes of Acorus and the evolution of monocots.</title>
        <authorList>
            <person name="Ma L."/>
            <person name="Liu K.W."/>
            <person name="Li Z."/>
            <person name="Hsiao Y.Y."/>
            <person name="Qi Y."/>
            <person name="Fu T."/>
            <person name="Tang G.D."/>
            <person name="Zhang D."/>
            <person name="Sun W.H."/>
            <person name="Liu D.K."/>
            <person name="Li Y."/>
            <person name="Chen G.Z."/>
            <person name="Liu X.D."/>
            <person name="Liao X.Y."/>
            <person name="Jiang Y.T."/>
            <person name="Yu X."/>
            <person name="Hao Y."/>
            <person name="Huang J."/>
            <person name="Zhao X.W."/>
            <person name="Ke S."/>
            <person name="Chen Y.Y."/>
            <person name="Wu W.L."/>
            <person name="Hsu J.L."/>
            <person name="Lin Y.F."/>
            <person name="Huang M.D."/>
            <person name="Li C.Y."/>
            <person name="Huang L."/>
            <person name="Wang Z.W."/>
            <person name="Zhao X."/>
            <person name="Zhong W.Y."/>
            <person name="Peng D.H."/>
            <person name="Ahmad S."/>
            <person name="Lan S."/>
            <person name="Zhang J.S."/>
            <person name="Tsai W.C."/>
            <person name="Van de Peer Y."/>
            <person name="Liu Z.J."/>
        </authorList>
    </citation>
    <scope>NUCLEOTIDE SEQUENCE</scope>
    <source>
        <strain evidence="4">CP</strain>
    </source>
</reference>
<dbReference type="PANTHER" id="PTHR31080:SF64">
    <property type="entry name" value="PLANT INVERTASE_PECTIN METHYLESTERASE INHIBITOR SUPERFAMILY PROTEIN"/>
    <property type="match status" value="1"/>
</dbReference>
<reference evidence="4" key="2">
    <citation type="submission" date="2023-06" db="EMBL/GenBank/DDBJ databases">
        <authorList>
            <person name="Ma L."/>
            <person name="Liu K.-W."/>
            <person name="Li Z."/>
            <person name="Hsiao Y.-Y."/>
            <person name="Qi Y."/>
            <person name="Fu T."/>
            <person name="Tang G."/>
            <person name="Zhang D."/>
            <person name="Sun W.-H."/>
            <person name="Liu D.-K."/>
            <person name="Li Y."/>
            <person name="Chen G.-Z."/>
            <person name="Liu X.-D."/>
            <person name="Liao X.-Y."/>
            <person name="Jiang Y.-T."/>
            <person name="Yu X."/>
            <person name="Hao Y."/>
            <person name="Huang J."/>
            <person name="Zhao X.-W."/>
            <person name="Ke S."/>
            <person name="Chen Y.-Y."/>
            <person name="Wu W.-L."/>
            <person name="Hsu J.-L."/>
            <person name="Lin Y.-F."/>
            <person name="Huang M.-D."/>
            <person name="Li C.-Y."/>
            <person name="Huang L."/>
            <person name="Wang Z.-W."/>
            <person name="Zhao X."/>
            <person name="Zhong W.-Y."/>
            <person name="Peng D.-H."/>
            <person name="Ahmad S."/>
            <person name="Lan S."/>
            <person name="Zhang J.-S."/>
            <person name="Tsai W.-C."/>
            <person name="Van De Peer Y."/>
            <person name="Liu Z.-J."/>
        </authorList>
    </citation>
    <scope>NUCLEOTIDE SEQUENCE</scope>
    <source>
        <strain evidence="4">CP</strain>
        <tissue evidence="4">Leaves</tissue>
    </source>
</reference>
<dbReference type="Pfam" id="PF04043">
    <property type="entry name" value="PMEI"/>
    <property type="match status" value="1"/>
</dbReference>
<dbReference type="Gene3D" id="1.20.140.40">
    <property type="entry name" value="Invertase/pectin methylesterase inhibitor family protein"/>
    <property type="match status" value="1"/>
</dbReference>
<dbReference type="NCBIfam" id="TIGR01614">
    <property type="entry name" value="PME_inhib"/>
    <property type="match status" value="1"/>
</dbReference>
<feature type="chain" id="PRO_5043631115" description="Pectinesterase inhibitor domain-containing protein" evidence="2">
    <location>
        <begin position="26"/>
        <end position="210"/>
    </location>
</feature>
<protein>
    <recommendedName>
        <fullName evidence="3">Pectinesterase inhibitor domain-containing protein</fullName>
    </recommendedName>
</protein>
<dbReference type="GO" id="GO:0004857">
    <property type="term" value="F:enzyme inhibitor activity"/>
    <property type="evidence" value="ECO:0007669"/>
    <property type="project" value="InterPro"/>
</dbReference>
<dbReference type="SMART" id="SM00856">
    <property type="entry name" value="PMEI"/>
    <property type="match status" value="1"/>
</dbReference>
<evidence type="ECO:0000313" key="4">
    <source>
        <dbReference type="EMBL" id="KAK1288366.1"/>
    </source>
</evidence>
<accession>A0AAV9CHD0</accession>
<sequence length="210" mass="22320">MALPSHSHFTLTFTVLLLTSLTASSTPTTTDPSTDFIRSSCDATLYPSICFKSLSRFAASIHQSPSLLARTAISIALSRAISVSSHLRSPALPPTSDPRSVSALRDCRSVFGDAIDQIRRSEAELGKVGSPSSSLAPEAKPEEVAWEMSNVQTWMSAALTNEDTCVDGFGEAPGGAVKADVTARVVRAKMMTSNALALVNSLADKLLRHR</sequence>
<dbReference type="EMBL" id="JAUJYO010000019">
    <property type="protein sequence ID" value="KAK1288366.1"/>
    <property type="molecule type" value="Genomic_DNA"/>
</dbReference>
<name>A0AAV9CHD0_ACOCL</name>
<dbReference type="InterPro" id="IPR035513">
    <property type="entry name" value="Invertase/methylesterase_inhib"/>
</dbReference>